<dbReference type="Proteomes" id="UP000499080">
    <property type="component" value="Unassembled WGS sequence"/>
</dbReference>
<sequence length="88" mass="10115">MKPINQEIKTQSSAVKHSESEEKPNEETKVKVSRQKWSVMTAAQVLLNSNSERVAFFFFWFIAQCANFDPSERQNSLQLKPVSLLLVN</sequence>
<proteinExistence type="predicted"/>
<keyword evidence="3" id="KW-1185">Reference proteome</keyword>
<comment type="caution">
    <text evidence="2">The sequence shown here is derived from an EMBL/GenBank/DDBJ whole genome shotgun (WGS) entry which is preliminary data.</text>
</comment>
<protein>
    <submittedName>
        <fullName evidence="2">Uncharacterized protein</fullName>
    </submittedName>
</protein>
<feature type="compositionally biased region" description="Basic and acidic residues" evidence="1">
    <location>
        <begin position="16"/>
        <end position="30"/>
    </location>
</feature>
<evidence type="ECO:0000313" key="3">
    <source>
        <dbReference type="Proteomes" id="UP000499080"/>
    </source>
</evidence>
<evidence type="ECO:0000313" key="2">
    <source>
        <dbReference type="EMBL" id="GBL87489.1"/>
    </source>
</evidence>
<dbReference type="AlphaFoldDB" id="A0A4Y2B7X1"/>
<dbReference type="EMBL" id="BGPR01082520">
    <property type="protein sequence ID" value="GBL87489.1"/>
    <property type="molecule type" value="Genomic_DNA"/>
</dbReference>
<accession>A0A4Y2B7X1</accession>
<name>A0A4Y2B7X1_ARAVE</name>
<feature type="region of interest" description="Disordered" evidence="1">
    <location>
        <begin position="1"/>
        <end position="30"/>
    </location>
</feature>
<organism evidence="2 3">
    <name type="scientific">Araneus ventricosus</name>
    <name type="common">Orbweaver spider</name>
    <name type="synonym">Epeira ventricosa</name>
    <dbReference type="NCBI Taxonomy" id="182803"/>
    <lineage>
        <taxon>Eukaryota</taxon>
        <taxon>Metazoa</taxon>
        <taxon>Ecdysozoa</taxon>
        <taxon>Arthropoda</taxon>
        <taxon>Chelicerata</taxon>
        <taxon>Arachnida</taxon>
        <taxon>Araneae</taxon>
        <taxon>Araneomorphae</taxon>
        <taxon>Entelegynae</taxon>
        <taxon>Araneoidea</taxon>
        <taxon>Araneidae</taxon>
        <taxon>Araneus</taxon>
    </lineage>
</organism>
<gene>
    <name evidence="2" type="ORF">AVEN_264434_1</name>
</gene>
<evidence type="ECO:0000256" key="1">
    <source>
        <dbReference type="SAM" id="MobiDB-lite"/>
    </source>
</evidence>
<reference evidence="2 3" key="1">
    <citation type="journal article" date="2019" name="Sci. Rep.">
        <title>Orb-weaving spider Araneus ventricosus genome elucidates the spidroin gene catalogue.</title>
        <authorList>
            <person name="Kono N."/>
            <person name="Nakamura H."/>
            <person name="Ohtoshi R."/>
            <person name="Moran D.A.P."/>
            <person name="Shinohara A."/>
            <person name="Yoshida Y."/>
            <person name="Fujiwara M."/>
            <person name="Mori M."/>
            <person name="Tomita M."/>
            <person name="Arakawa K."/>
        </authorList>
    </citation>
    <scope>NUCLEOTIDE SEQUENCE [LARGE SCALE GENOMIC DNA]</scope>
</reference>